<dbReference type="InterPro" id="IPR045372">
    <property type="entry name" value="YidB"/>
</dbReference>
<accession>A0A370XEA6</accession>
<comment type="caution">
    <text evidence="1">The sequence shown here is derived from an EMBL/GenBank/DDBJ whole genome shotgun (WGS) entry which is preliminary data.</text>
</comment>
<dbReference type="Gene3D" id="1.10.10.690">
    <property type="entry name" value="YidB-like"/>
    <property type="match status" value="1"/>
</dbReference>
<dbReference type="Pfam" id="PF20159">
    <property type="entry name" value="YidB"/>
    <property type="match status" value="1"/>
</dbReference>
<dbReference type="Proteomes" id="UP000255334">
    <property type="component" value="Unassembled WGS sequence"/>
</dbReference>
<evidence type="ECO:0000313" key="2">
    <source>
        <dbReference type="Proteomes" id="UP000255334"/>
    </source>
</evidence>
<keyword evidence="2" id="KW-1185">Reference proteome</keyword>
<dbReference type="InterPro" id="IPR027405">
    <property type="entry name" value="YidB-like"/>
</dbReference>
<protein>
    <submittedName>
        <fullName evidence="1">DUF937 domain-containing protein</fullName>
    </submittedName>
</protein>
<dbReference type="AlphaFoldDB" id="A0A370XEA6"/>
<dbReference type="OrthoDB" id="5957313at2"/>
<evidence type="ECO:0000313" key="1">
    <source>
        <dbReference type="EMBL" id="RDS86632.1"/>
    </source>
</evidence>
<proteinExistence type="predicted"/>
<organism evidence="1 2">
    <name type="scientific">Dyella psychrodurans</name>
    <dbReference type="NCBI Taxonomy" id="1927960"/>
    <lineage>
        <taxon>Bacteria</taxon>
        <taxon>Pseudomonadati</taxon>
        <taxon>Pseudomonadota</taxon>
        <taxon>Gammaproteobacteria</taxon>
        <taxon>Lysobacterales</taxon>
        <taxon>Rhodanobacteraceae</taxon>
        <taxon>Dyella</taxon>
    </lineage>
</organism>
<dbReference type="RefSeq" id="WP_115476901.1">
    <property type="nucleotide sequence ID" value="NZ_QRBF01000001.1"/>
</dbReference>
<dbReference type="SUPFAM" id="SSF140804">
    <property type="entry name" value="YidB-like"/>
    <property type="match status" value="1"/>
</dbReference>
<dbReference type="EMBL" id="QRBF01000001">
    <property type="protein sequence ID" value="RDS86632.1"/>
    <property type="molecule type" value="Genomic_DNA"/>
</dbReference>
<sequence>MSLLSNLGSLFGGGQGDAGGASSLVSVAGQLIQQAGGVQGLASTLQQHGLGDAVQSWIGNGANQAISSDQLNQVLQKSGLDSVVNNAAGKLGVDPGQLMGQLAQVLPHAVDHLTPDGQAPSGGGLDLSMLGGLAEKLLAAKSA</sequence>
<name>A0A370XEA6_9GAMM</name>
<reference evidence="1 2" key="1">
    <citation type="submission" date="2018-07" db="EMBL/GenBank/DDBJ databases">
        <title>Dyella monticola sp. nov. and Dyella psychrodurans sp. nov. isolated from monsoon evergreen broad-leaved forest soil of Dinghu Mountain, China.</title>
        <authorList>
            <person name="Gao Z."/>
            <person name="Qiu L."/>
        </authorList>
    </citation>
    <scope>NUCLEOTIDE SEQUENCE [LARGE SCALE GENOMIC DNA]</scope>
    <source>
        <strain evidence="1 2">4MSK11</strain>
    </source>
</reference>
<gene>
    <name evidence="1" type="ORF">DWU99_05215</name>
</gene>